<protein>
    <submittedName>
        <fullName evidence="5">Peptidoglycan DD-metalloendopeptidase family protein</fullName>
    </submittedName>
</protein>
<dbReference type="SMART" id="SM00257">
    <property type="entry name" value="LysM"/>
    <property type="match status" value="1"/>
</dbReference>
<dbReference type="Proteomes" id="UP001597090">
    <property type="component" value="Unassembled WGS sequence"/>
</dbReference>
<comment type="similarity">
    <text evidence="1">Belongs to the E.coli NlpD/Haemophilus LppB family.</text>
</comment>
<keyword evidence="3" id="KW-0732">Signal</keyword>
<name>A0ABW2YSB8_9GAMM</name>
<dbReference type="Gene3D" id="2.70.70.10">
    <property type="entry name" value="Glucose Permease (Domain IIA)"/>
    <property type="match status" value="1"/>
</dbReference>
<accession>A0ABW2YSB8</accession>
<organism evidence="5 6">
    <name type="scientific">Lysobacter koreensis</name>
    <dbReference type="NCBI Taxonomy" id="266122"/>
    <lineage>
        <taxon>Bacteria</taxon>
        <taxon>Pseudomonadati</taxon>
        <taxon>Pseudomonadota</taxon>
        <taxon>Gammaproteobacteria</taxon>
        <taxon>Lysobacterales</taxon>
        <taxon>Lysobacteraceae</taxon>
        <taxon>Lysobacter</taxon>
    </lineage>
</organism>
<gene>
    <name evidence="5" type="ORF">ACFQZQ_14130</name>
</gene>
<evidence type="ECO:0000313" key="5">
    <source>
        <dbReference type="EMBL" id="MFD0740419.1"/>
    </source>
</evidence>
<dbReference type="InterPro" id="IPR011055">
    <property type="entry name" value="Dup_hybrid_motif"/>
</dbReference>
<evidence type="ECO:0000256" key="1">
    <source>
        <dbReference type="ARBA" id="ARBA00038420"/>
    </source>
</evidence>
<dbReference type="EMBL" id="JBHTIH010000008">
    <property type="protein sequence ID" value="MFD0740419.1"/>
    <property type="molecule type" value="Genomic_DNA"/>
</dbReference>
<dbReference type="PANTHER" id="PTHR21666">
    <property type="entry name" value="PEPTIDASE-RELATED"/>
    <property type="match status" value="1"/>
</dbReference>
<feature type="domain" description="LysM" evidence="4">
    <location>
        <begin position="43"/>
        <end position="87"/>
    </location>
</feature>
<dbReference type="RefSeq" id="WP_386813570.1">
    <property type="nucleotide sequence ID" value="NZ_JBHTIH010000008.1"/>
</dbReference>
<dbReference type="Gene3D" id="3.10.350.10">
    <property type="entry name" value="LysM domain"/>
    <property type="match status" value="1"/>
</dbReference>
<evidence type="ECO:0000256" key="2">
    <source>
        <dbReference type="SAM" id="MobiDB-lite"/>
    </source>
</evidence>
<dbReference type="InterPro" id="IPR050570">
    <property type="entry name" value="Cell_wall_metabolism_enzyme"/>
</dbReference>
<dbReference type="CDD" id="cd12797">
    <property type="entry name" value="M23_peptidase"/>
    <property type="match status" value="1"/>
</dbReference>
<dbReference type="PROSITE" id="PS51257">
    <property type="entry name" value="PROKAR_LIPOPROTEIN"/>
    <property type="match status" value="1"/>
</dbReference>
<proteinExistence type="inferred from homology"/>
<evidence type="ECO:0000313" key="6">
    <source>
        <dbReference type="Proteomes" id="UP001597090"/>
    </source>
</evidence>
<dbReference type="CDD" id="cd00118">
    <property type="entry name" value="LysM"/>
    <property type="match status" value="1"/>
</dbReference>
<sequence>MISFRKIVAAVLVVSLAACSSTVVRESGSARVAPRVSTPKYGATTVVQRGDTLFGIAFRNGVDVRELAAWNGIGAPYTIYPGQRLHLYPKSASRGSAPTGGRVAASGASRAPTRSAVPPSATRPAVSRPTIAPPTPRAALPIDSGIAWRWPADGQLLNRYVSGEPTKQGIDIAGSGGAPVRAAGDGVVVYSGSGLVGYGELIIIKHNDAWLSAYGHNRNRLVNEGQLVKGGQQIAEMGRSGAARDMLHFEVRYNGKPVDPLQYLPKR</sequence>
<keyword evidence="6" id="KW-1185">Reference proteome</keyword>
<dbReference type="InterPro" id="IPR018392">
    <property type="entry name" value="LysM"/>
</dbReference>
<evidence type="ECO:0000256" key="3">
    <source>
        <dbReference type="SAM" id="SignalP"/>
    </source>
</evidence>
<dbReference type="Pfam" id="PF01551">
    <property type="entry name" value="Peptidase_M23"/>
    <property type="match status" value="1"/>
</dbReference>
<evidence type="ECO:0000259" key="4">
    <source>
        <dbReference type="PROSITE" id="PS51782"/>
    </source>
</evidence>
<dbReference type="PANTHER" id="PTHR21666:SF263">
    <property type="entry name" value="MUREIN HYDROLASE ACTIVATOR NLPD"/>
    <property type="match status" value="1"/>
</dbReference>
<dbReference type="InterPro" id="IPR016047">
    <property type="entry name" value="M23ase_b-sheet_dom"/>
</dbReference>
<dbReference type="Pfam" id="PF01476">
    <property type="entry name" value="LysM"/>
    <property type="match status" value="1"/>
</dbReference>
<feature type="compositionally biased region" description="Low complexity" evidence="2">
    <location>
        <begin position="100"/>
        <end position="111"/>
    </location>
</feature>
<feature type="signal peptide" evidence="3">
    <location>
        <begin position="1"/>
        <end position="20"/>
    </location>
</feature>
<dbReference type="InterPro" id="IPR036779">
    <property type="entry name" value="LysM_dom_sf"/>
</dbReference>
<feature type="region of interest" description="Disordered" evidence="2">
    <location>
        <begin position="91"/>
        <end position="138"/>
    </location>
</feature>
<dbReference type="PROSITE" id="PS51782">
    <property type="entry name" value="LYSM"/>
    <property type="match status" value="1"/>
</dbReference>
<feature type="chain" id="PRO_5047462136" evidence="3">
    <location>
        <begin position="21"/>
        <end position="267"/>
    </location>
</feature>
<comment type="caution">
    <text evidence="5">The sequence shown here is derived from an EMBL/GenBank/DDBJ whole genome shotgun (WGS) entry which is preliminary data.</text>
</comment>
<reference evidence="6" key="1">
    <citation type="journal article" date="2019" name="Int. J. Syst. Evol. Microbiol.">
        <title>The Global Catalogue of Microorganisms (GCM) 10K type strain sequencing project: providing services to taxonomists for standard genome sequencing and annotation.</title>
        <authorList>
            <consortium name="The Broad Institute Genomics Platform"/>
            <consortium name="The Broad Institute Genome Sequencing Center for Infectious Disease"/>
            <person name="Wu L."/>
            <person name="Ma J."/>
        </authorList>
    </citation>
    <scope>NUCLEOTIDE SEQUENCE [LARGE SCALE GENOMIC DNA]</scope>
    <source>
        <strain evidence="6">CCUG 55491</strain>
    </source>
</reference>
<dbReference type="SUPFAM" id="SSF51261">
    <property type="entry name" value="Duplicated hybrid motif"/>
    <property type="match status" value="1"/>
</dbReference>